<protein>
    <recommendedName>
        <fullName evidence="5">YfdX protein</fullName>
    </recommendedName>
</protein>
<proteinExistence type="predicted"/>
<name>A0A0D5YPK5_9FLAO</name>
<organism evidence="3 4">
    <name type="scientific">Flagellimonas lutaonensis</name>
    <dbReference type="NCBI Taxonomy" id="516051"/>
    <lineage>
        <taxon>Bacteria</taxon>
        <taxon>Pseudomonadati</taxon>
        <taxon>Bacteroidota</taxon>
        <taxon>Flavobacteriia</taxon>
        <taxon>Flavobacteriales</taxon>
        <taxon>Flavobacteriaceae</taxon>
        <taxon>Flagellimonas</taxon>
    </lineage>
</organism>
<evidence type="ECO:0000256" key="2">
    <source>
        <dbReference type="SAM" id="SignalP"/>
    </source>
</evidence>
<keyword evidence="4" id="KW-1185">Reference proteome</keyword>
<feature type="chain" id="PRO_5002300175" description="YfdX protein" evidence="2">
    <location>
        <begin position="23"/>
        <end position="326"/>
    </location>
</feature>
<feature type="region of interest" description="Disordered" evidence="1">
    <location>
        <begin position="23"/>
        <end position="48"/>
    </location>
</feature>
<dbReference type="EMBL" id="CP011071">
    <property type="protein sequence ID" value="AKA34152.1"/>
    <property type="molecule type" value="Genomic_DNA"/>
</dbReference>
<dbReference type="Pfam" id="PF10938">
    <property type="entry name" value="YfdX"/>
    <property type="match status" value="1"/>
</dbReference>
<evidence type="ECO:0000313" key="3">
    <source>
        <dbReference type="EMBL" id="AKA34152.1"/>
    </source>
</evidence>
<dbReference type="OrthoDB" id="1233024at2"/>
<dbReference type="HOGENOM" id="CLU_064067_0_0_10"/>
<dbReference type="InterPro" id="IPR021236">
    <property type="entry name" value="Uncharacterised_YfdX"/>
</dbReference>
<dbReference type="PROSITE" id="PS51257">
    <property type="entry name" value="PROKAR_LIPOPROTEIN"/>
    <property type="match status" value="1"/>
</dbReference>
<dbReference type="STRING" id="516051.VC82_473"/>
<gene>
    <name evidence="3" type="ORF">VC82_473</name>
</gene>
<dbReference type="AlphaFoldDB" id="A0A0D5YPK5"/>
<dbReference type="Proteomes" id="UP000032726">
    <property type="component" value="Chromosome"/>
</dbReference>
<evidence type="ECO:0000256" key="1">
    <source>
        <dbReference type="SAM" id="MobiDB-lite"/>
    </source>
</evidence>
<keyword evidence="2" id="KW-0732">Signal</keyword>
<sequence length="326" mass="36053">MKTILRNSVYMLMAVITLTSCAQDKSNDKGSNETNASVDNDEVRIEKPETLDMSKEDLDSGVQGKAVEEVDEASSAIIEEAAMAVQHTYEAIKAINDKDKKAALEALEKATGKLELLVAREPSMALLPVEVATETRDFIADLKVIKKQKKMAEKAIEDDYLQVARRALADMASEVEISTVSVPLATFPDAMKVAAVLLDEDKMEEAKIALYTALNTLVIEKEIIPLPILRAEVMIAAAQSEDAKDEDKKKEVLNLLENAEYQLIMAEELGYGKRDKEYKELNSSIKELMKSVEADGDSQGLFDKLKNKLRNFKNRTSQKSTNSGSN</sequence>
<feature type="signal peptide" evidence="2">
    <location>
        <begin position="1"/>
        <end position="22"/>
    </location>
</feature>
<dbReference type="KEGG" id="mlt:VC82_473"/>
<dbReference type="RefSeq" id="WP_084598142.1">
    <property type="nucleotide sequence ID" value="NZ_CP011071.1"/>
</dbReference>
<evidence type="ECO:0008006" key="5">
    <source>
        <dbReference type="Google" id="ProtNLM"/>
    </source>
</evidence>
<evidence type="ECO:0000313" key="4">
    <source>
        <dbReference type="Proteomes" id="UP000032726"/>
    </source>
</evidence>
<reference evidence="3 4" key="1">
    <citation type="submission" date="2015-03" db="EMBL/GenBank/DDBJ databases">
        <title>Complete genome sequence of Muricauda lutaonensis CC-HSB-11T, isolated from a coastal hot spring.</title>
        <authorList>
            <person name="Kim K.M."/>
        </authorList>
    </citation>
    <scope>NUCLEOTIDE SEQUENCE [LARGE SCALE GENOMIC DNA]</scope>
    <source>
        <strain evidence="3 4">CC-HSB-11</strain>
    </source>
</reference>
<accession>A0A0D5YPK5</accession>